<gene>
    <name evidence="2" type="ORF">ACFSJ3_08115</name>
</gene>
<name>A0ABW4XPJ9_9GAMM</name>
<comment type="caution">
    <text evidence="2">The sequence shown here is derived from an EMBL/GenBank/DDBJ whole genome shotgun (WGS) entry which is preliminary data.</text>
</comment>
<accession>A0ABW4XPJ9</accession>
<sequence>MRILLRFVCVIALSIVIYIEMFAIDSRLEGTWELTVYNLSKVRIATLVIEFTNDDTEELCSVVGDWKKIEVISYSPTKNSFFPDVDLGILYQELSYRIESENLSIGMNSICDYGKYLKGSLNDSEVVGSYDEWGWEQRKSLGTFKIKRLGT</sequence>
<evidence type="ECO:0000256" key="1">
    <source>
        <dbReference type="SAM" id="Phobius"/>
    </source>
</evidence>
<evidence type="ECO:0000313" key="3">
    <source>
        <dbReference type="Proteomes" id="UP001597380"/>
    </source>
</evidence>
<dbReference type="Proteomes" id="UP001597380">
    <property type="component" value="Unassembled WGS sequence"/>
</dbReference>
<organism evidence="2 3">
    <name type="scientific">Corallincola platygyrae</name>
    <dbReference type="NCBI Taxonomy" id="1193278"/>
    <lineage>
        <taxon>Bacteria</taxon>
        <taxon>Pseudomonadati</taxon>
        <taxon>Pseudomonadota</taxon>
        <taxon>Gammaproteobacteria</taxon>
        <taxon>Alteromonadales</taxon>
        <taxon>Psychromonadaceae</taxon>
        <taxon>Corallincola</taxon>
    </lineage>
</organism>
<proteinExistence type="predicted"/>
<feature type="transmembrane region" description="Helical" evidence="1">
    <location>
        <begin position="7"/>
        <end position="24"/>
    </location>
</feature>
<protein>
    <submittedName>
        <fullName evidence="2">Uncharacterized protein</fullName>
    </submittedName>
</protein>
<keyword evidence="1" id="KW-1133">Transmembrane helix</keyword>
<dbReference type="RefSeq" id="WP_345340796.1">
    <property type="nucleotide sequence ID" value="NZ_BAABLI010000017.1"/>
</dbReference>
<keyword evidence="3" id="KW-1185">Reference proteome</keyword>
<dbReference type="EMBL" id="JBHUHT010000011">
    <property type="protein sequence ID" value="MFD2095944.1"/>
    <property type="molecule type" value="Genomic_DNA"/>
</dbReference>
<reference evidence="3" key="1">
    <citation type="journal article" date="2019" name="Int. J. Syst. Evol. Microbiol.">
        <title>The Global Catalogue of Microorganisms (GCM) 10K type strain sequencing project: providing services to taxonomists for standard genome sequencing and annotation.</title>
        <authorList>
            <consortium name="The Broad Institute Genomics Platform"/>
            <consortium name="The Broad Institute Genome Sequencing Center for Infectious Disease"/>
            <person name="Wu L."/>
            <person name="Ma J."/>
        </authorList>
    </citation>
    <scope>NUCLEOTIDE SEQUENCE [LARGE SCALE GENOMIC DNA]</scope>
    <source>
        <strain evidence="3">CGMCC 1.10992</strain>
    </source>
</reference>
<keyword evidence="1" id="KW-0812">Transmembrane</keyword>
<evidence type="ECO:0000313" key="2">
    <source>
        <dbReference type="EMBL" id="MFD2095944.1"/>
    </source>
</evidence>
<keyword evidence="1" id="KW-0472">Membrane</keyword>